<reference evidence="2 3" key="1">
    <citation type="submission" date="2020-08" db="EMBL/GenBank/DDBJ databases">
        <title>Genomic Encyclopedia of Type Strains, Phase IV (KMG-IV): sequencing the most valuable type-strain genomes for metagenomic binning, comparative biology and taxonomic classification.</title>
        <authorList>
            <person name="Goeker M."/>
        </authorList>
    </citation>
    <scope>NUCLEOTIDE SEQUENCE [LARGE SCALE GENOMIC DNA]</scope>
    <source>
        <strain evidence="2 3">DSM 23240</strain>
    </source>
</reference>
<dbReference type="AlphaFoldDB" id="A0A840RPS0"/>
<gene>
    <name evidence="2" type="ORF">HNR39_001567</name>
</gene>
<evidence type="ECO:0000313" key="3">
    <source>
        <dbReference type="Proteomes" id="UP000571084"/>
    </source>
</evidence>
<sequence length="103" mass="11184">MTEQASNKRPHLVLIETSQRKPFTAHTPNGGAKPAVPDLPRAQHGASLQAQLAELRPIAEQAKVLQQQQALEAGLGVQIQFIGQPDVELAFTSWVTTQSKSSY</sequence>
<accession>A0A840RPS0</accession>
<name>A0A840RPS0_9BURK</name>
<evidence type="ECO:0000313" key="2">
    <source>
        <dbReference type="EMBL" id="MBB5199735.1"/>
    </source>
</evidence>
<dbReference type="EMBL" id="JACHHQ010000003">
    <property type="protein sequence ID" value="MBB5199735.1"/>
    <property type="molecule type" value="Genomic_DNA"/>
</dbReference>
<feature type="region of interest" description="Disordered" evidence="1">
    <location>
        <begin position="20"/>
        <end position="40"/>
    </location>
</feature>
<proteinExistence type="predicted"/>
<keyword evidence="3" id="KW-1185">Reference proteome</keyword>
<protein>
    <submittedName>
        <fullName evidence="2">Uncharacterized protein</fullName>
    </submittedName>
</protein>
<dbReference type="Proteomes" id="UP000571084">
    <property type="component" value="Unassembled WGS sequence"/>
</dbReference>
<organism evidence="2 3">
    <name type="scientific">Glaciimonas immobilis</name>
    <dbReference type="NCBI Taxonomy" id="728004"/>
    <lineage>
        <taxon>Bacteria</taxon>
        <taxon>Pseudomonadati</taxon>
        <taxon>Pseudomonadota</taxon>
        <taxon>Betaproteobacteria</taxon>
        <taxon>Burkholderiales</taxon>
        <taxon>Oxalobacteraceae</taxon>
        <taxon>Glaciimonas</taxon>
    </lineage>
</organism>
<evidence type="ECO:0000256" key="1">
    <source>
        <dbReference type="SAM" id="MobiDB-lite"/>
    </source>
</evidence>
<dbReference type="RefSeq" id="WP_209216750.1">
    <property type="nucleotide sequence ID" value="NZ_JAAOZT010000009.1"/>
</dbReference>
<comment type="caution">
    <text evidence="2">The sequence shown here is derived from an EMBL/GenBank/DDBJ whole genome shotgun (WGS) entry which is preliminary data.</text>
</comment>